<dbReference type="InterPro" id="IPR002508">
    <property type="entry name" value="MurNAc-LAA_cat"/>
</dbReference>
<evidence type="ECO:0000256" key="1">
    <source>
        <dbReference type="ARBA" id="ARBA00022801"/>
    </source>
</evidence>
<organism evidence="3 4">
    <name type="scientific">Salirhabdus euzebyi</name>
    <dbReference type="NCBI Taxonomy" id="394506"/>
    <lineage>
        <taxon>Bacteria</taxon>
        <taxon>Bacillati</taxon>
        <taxon>Bacillota</taxon>
        <taxon>Bacilli</taxon>
        <taxon>Bacillales</taxon>
        <taxon>Bacillaceae</taxon>
        <taxon>Salirhabdus</taxon>
    </lineage>
</organism>
<dbReference type="GO" id="GO:0009253">
    <property type="term" value="P:peptidoglycan catabolic process"/>
    <property type="evidence" value="ECO:0007669"/>
    <property type="project" value="InterPro"/>
</dbReference>
<dbReference type="NCBIfam" id="TIGR02883">
    <property type="entry name" value="spore_cwlD"/>
    <property type="match status" value="1"/>
</dbReference>
<evidence type="ECO:0000259" key="2">
    <source>
        <dbReference type="SMART" id="SM00646"/>
    </source>
</evidence>
<dbReference type="PANTHER" id="PTHR30404:SF0">
    <property type="entry name" value="N-ACETYLMURAMOYL-L-ALANINE AMIDASE AMIC"/>
    <property type="match status" value="1"/>
</dbReference>
<dbReference type="Pfam" id="PF01520">
    <property type="entry name" value="Amidase_3"/>
    <property type="match status" value="1"/>
</dbReference>
<dbReference type="SUPFAM" id="SSF53187">
    <property type="entry name" value="Zn-dependent exopeptidases"/>
    <property type="match status" value="1"/>
</dbReference>
<dbReference type="SMART" id="SM00646">
    <property type="entry name" value="Ami_3"/>
    <property type="match status" value="1"/>
</dbReference>
<keyword evidence="4" id="KW-1185">Reference proteome</keyword>
<name>A0A841Q9N8_9BACI</name>
<evidence type="ECO:0000313" key="4">
    <source>
        <dbReference type="Proteomes" id="UP000581688"/>
    </source>
</evidence>
<dbReference type="RefSeq" id="WP_174497680.1">
    <property type="nucleotide sequence ID" value="NZ_CADDWK010000017.1"/>
</dbReference>
<proteinExistence type="predicted"/>
<feature type="domain" description="MurNAc-LAA" evidence="2">
    <location>
        <begin position="116"/>
        <end position="227"/>
    </location>
</feature>
<gene>
    <name evidence="3" type="ORF">HNQ94_003634</name>
</gene>
<protein>
    <submittedName>
        <fullName evidence="3">N-acetylmuramoyl-L-alanine amidase</fullName>
        <ecNumber evidence="3">3.5.1.28</ecNumber>
    </submittedName>
</protein>
<keyword evidence="1 3" id="KW-0378">Hydrolase</keyword>
<evidence type="ECO:0000313" key="3">
    <source>
        <dbReference type="EMBL" id="MBB6455138.1"/>
    </source>
</evidence>
<dbReference type="EC" id="3.5.1.28" evidence="3"/>
<dbReference type="AlphaFoldDB" id="A0A841Q9N8"/>
<dbReference type="Gene3D" id="3.40.630.40">
    <property type="entry name" value="Zn-dependent exopeptidases"/>
    <property type="match status" value="1"/>
</dbReference>
<dbReference type="GO" id="GO:0030288">
    <property type="term" value="C:outer membrane-bounded periplasmic space"/>
    <property type="evidence" value="ECO:0007669"/>
    <property type="project" value="TreeGrafter"/>
</dbReference>
<dbReference type="EMBL" id="JACHGH010000016">
    <property type="protein sequence ID" value="MBB6455138.1"/>
    <property type="molecule type" value="Genomic_DNA"/>
</dbReference>
<dbReference type="CDD" id="cd02696">
    <property type="entry name" value="MurNAc-LAA"/>
    <property type="match status" value="1"/>
</dbReference>
<reference evidence="3 4" key="1">
    <citation type="submission" date="2020-08" db="EMBL/GenBank/DDBJ databases">
        <title>Genomic Encyclopedia of Type Strains, Phase IV (KMG-IV): sequencing the most valuable type-strain genomes for metagenomic binning, comparative biology and taxonomic classification.</title>
        <authorList>
            <person name="Goeker M."/>
        </authorList>
    </citation>
    <scope>NUCLEOTIDE SEQUENCE [LARGE SCALE GENOMIC DNA]</scope>
    <source>
        <strain evidence="3 4">DSM 19612</strain>
    </source>
</reference>
<dbReference type="PANTHER" id="PTHR30404">
    <property type="entry name" value="N-ACETYLMURAMOYL-L-ALANINE AMIDASE"/>
    <property type="match status" value="1"/>
</dbReference>
<dbReference type="Proteomes" id="UP000581688">
    <property type="component" value="Unassembled WGS sequence"/>
</dbReference>
<sequence length="241" mass="27160">MKKVVYIVLWFAGLFALIYLLQYPVTTKEAWEPWSLPLSGKVVVIDPGHGGVDGGAVGKDETLEKDIALSTSILLRDYLQEAGAFVYMTREKDQDLAAEGTQGLSNRKSEDIRKRVQFIQDKEPDFFVSIHLNAIPSAKWSGAQTFYYPALDESEHLAKFIQSEITRNLSNTTRKALALNNMYILKNVKAPGALVEIGFLSNPHERDLLKTSSYQDKMAASIYEGMLRYVTEKEFPNEEQS</sequence>
<dbReference type="InterPro" id="IPR014234">
    <property type="entry name" value="Spore_CwlD"/>
</dbReference>
<comment type="caution">
    <text evidence="3">The sequence shown here is derived from an EMBL/GenBank/DDBJ whole genome shotgun (WGS) entry which is preliminary data.</text>
</comment>
<dbReference type="GO" id="GO:0008745">
    <property type="term" value="F:N-acetylmuramoyl-L-alanine amidase activity"/>
    <property type="evidence" value="ECO:0007669"/>
    <property type="project" value="UniProtKB-EC"/>
</dbReference>
<dbReference type="InterPro" id="IPR050695">
    <property type="entry name" value="N-acetylmuramoyl_amidase_3"/>
</dbReference>
<accession>A0A841Q9N8</accession>